<reference evidence="2" key="1">
    <citation type="submission" date="2012-08" db="EMBL/GenBank/DDBJ databases">
        <title>The Genome Sequence of Wuchereria bancrofti.</title>
        <authorList>
            <person name="Nutman T.B."/>
            <person name="Fink D.L."/>
            <person name="Russ C."/>
            <person name="Young S."/>
            <person name="Zeng Q."/>
            <person name="Koehrsen M."/>
            <person name="Alvarado L."/>
            <person name="Berlin A."/>
            <person name="Chapman S.B."/>
            <person name="Chen Z."/>
            <person name="Freedman E."/>
            <person name="Gellesch M."/>
            <person name="Goldberg J."/>
            <person name="Griggs A."/>
            <person name="Gujja S."/>
            <person name="Heilman E.R."/>
            <person name="Heiman D."/>
            <person name="Hepburn T."/>
            <person name="Howarth C."/>
            <person name="Jen D."/>
            <person name="Larson L."/>
            <person name="Lewis B."/>
            <person name="Mehta T."/>
            <person name="Park D."/>
            <person name="Pearson M."/>
            <person name="Roberts A."/>
            <person name="Saif S."/>
            <person name="Shea T."/>
            <person name="Shenoy N."/>
            <person name="Sisk P."/>
            <person name="Stolte C."/>
            <person name="Sykes S."/>
            <person name="Walk T."/>
            <person name="White J."/>
            <person name="Yandava C."/>
            <person name="Haas B."/>
            <person name="Henn M.R."/>
            <person name="Nusbaum C."/>
            <person name="Birren B."/>
        </authorList>
    </citation>
    <scope>NUCLEOTIDE SEQUENCE [LARGE SCALE GENOMIC DNA]</scope>
    <source>
        <strain evidence="2">NA</strain>
    </source>
</reference>
<evidence type="ECO:0000313" key="1">
    <source>
        <dbReference type="EMBL" id="EJW81508.1"/>
    </source>
</evidence>
<dbReference type="Proteomes" id="UP000004810">
    <property type="component" value="Unassembled WGS sequence"/>
</dbReference>
<proteinExistence type="predicted"/>
<sequence>MYNGKVSLNEIGIVLDLFQENEEFETLKQLNPTTKILDKPNQAARNDGPSQVSFRTMNILNQPACLCAVPSYSNLTSEQRSCVLRQSNGNTMDVSATPQSLFLSDSWQEQESRKRDERYQKMFRSLIKCIKERNRTEQVENEHHECVMNRRLSVHECHFQIERIKDMSPSLKIKIPDQITTISQTWKKSIKKSDEKRNKNELASGVIAASLPTDGTSTTMNVWQRKREVHSFQQ</sequence>
<accession>J9EH73</accession>
<name>J9EH73_WUCBA</name>
<protein>
    <submittedName>
        <fullName evidence="1">Uncharacterized protein</fullName>
    </submittedName>
</protein>
<dbReference type="AlphaFoldDB" id="J9EH73"/>
<dbReference type="EMBL" id="ADBV01003588">
    <property type="protein sequence ID" value="EJW81508.1"/>
    <property type="molecule type" value="Genomic_DNA"/>
</dbReference>
<comment type="caution">
    <text evidence="1">The sequence shown here is derived from an EMBL/GenBank/DDBJ whole genome shotgun (WGS) entry which is preliminary data.</text>
</comment>
<gene>
    <name evidence="1" type="ORF">WUBG_07583</name>
</gene>
<evidence type="ECO:0000313" key="2">
    <source>
        <dbReference type="Proteomes" id="UP000004810"/>
    </source>
</evidence>
<organism evidence="1 2">
    <name type="scientific">Wuchereria bancrofti</name>
    <dbReference type="NCBI Taxonomy" id="6293"/>
    <lineage>
        <taxon>Eukaryota</taxon>
        <taxon>Metazoa</taxon>
        <taxon>Ecdysozoa</taxon>
        <taxon>Nematoda</taxon>
        <taxon>Chromadorea</taxon>
        <taxon>Rhabditida</taxon>
        <taxon>Spirurina</taxon>
        <taxon>Spiruromorpha</taxon>
        <taxon>Filarioidea</taxon>
        <taxon>Onchocercidae</taxon>
        <taxon>Wuchereria</taxon>
    </lineage>
</organism>